<keyword evidence="1" id="KW-0723">Serine/threonine-protein kinase</keyword>
<dbReference type="EC" id="2.7.12.2" evidence="9"/>
<dbReference type="InterPro" id="IPR008271">
    <property type="entry name" value="Ser/Thr_kinase_AS"/>
</dbReference>
<keyword evidence="4" id="KW-0547">Nucleotide-binding</keyword>
<organism evidence="14 15">
    <name type="scientific">Pristionchus fissidentatus</name>
    <dbReference type="NCBI Taxonomy" id="1538716"/>
    <lineage>
        <taxon>Eukaryota</taxon>
        <taxon>Metazoa</taxon>
        <taxon>Ecdysozoa</taxon>
        <taxon>Nematoda</taxon>
        <taxon>Chromadorea</taxon>
        <taxon>Rhabditida</taxon>
        <taxon>Rhabditina</taxon>
        <taxon>Diplogasteromorpha</taxon>
        <taxon>Diplogasteroidea</taxon>
        <taxon>Neodiplogasteridae</taxon>
        <taxon>Pristionchus</taxon>
    </lineage>
</organism>
<dbReference type="InterPro" id="IPR011009">
    <property type="entry name" value="Kinase-like_dom_sf"/>
</dbReference>
<comment type="catalytic activity">
    <reaction evidence="11">
        <text>L-threonyl-[protein] + ATP = O-phospho-L-threonyl-[protein] + ADP + H(+)</text>
        <dbReference type="Rhea" id="RHEA:46608"/>
        <dbReference type="Rhea" id="RHEA-COMP:11060"/>
        <dbReference type="Rhea" id="RHEA-COMP:11605"/>
        <dbReference type="ChEBI" id="CHEBI:15378"/>
        <dbReference type="ChEBI" id="CHEBI:30013"/>
        <dbReference type="ChEBI" id="CHEBI:30616"/>
        <dbReference type="ChEBI" id="CHEBI:61977"/>
        <dbReference type="ChEBI" id="CHEBI:456216"/>
        <dbReference type="EC" id="2.7.12.2"/>
    </reaction>
</comment>
<evidence type="ECO:0000313" key="15">
    <source>
        <dbReference type="Proteomes" id="UP001432322"/>
    </source>
</evidence>
<keyword evidence="7" id="KW-0829">Tyrosine-protein kinase</keyword>
<accession>A0AAV5W150</accession>
<dbReference type="PROSITE" id="PS00108">
    <property type="entry name" value="PROTEIN_KINASE_ST"/>
    <property type="match status" value="1"/>
</dbReference>
<evidence type="ECO:0000256" key="11">
    <source>
        <dbReference type="ARBA" id="ARBA00049299"/>
    </source>
</evidence>
<dbReference type="SMART" id="SM00220">
    <property type="entry name" value="S_TKc"/>
    <property type="match status" value="1"/>
</dbReference>
<feature type="non-terminal residue" evidence="14">
    <location>
        <position position="225"/>
    </location>
</feature>
<evidence type="ECO:0000256" key="6">
    <source>
        <dbReference type="ARBA" id="ARBA00022840"/>
    </source>
</evidence>
<keyword evidence="2" id="KW-0597">Phosphoprotein</keyword>
<dbReference type="GO" id="GO:0005524">
    <property type="term" value="F:ATP binding"/>
    <property type="evidence" value="ECO:0007669"/>
    <property type="project" value="UniProtKB-KW"/>
</dbReference>
<dbReference type="EMBL" id="BTSY01000004">
    <property type="protein sequence ID" value="GMT25550.1"/>
    <property type="molecule type" value="Genomic_DNA"/>
</dbReference>
<evidence type="ECO:0000313" key="14">
    <source>
        <dbReference type="EMBL" id="GMT25550.1"/>
    </source>
</evidence>
<evidence type="ECO:0000259" key="13">
    <source>
        <dbReference type="PROSITE" id="PS50011"/>
    </source>
</evidence>
<dbReference type="InterPro" id="IPR052468">
    <property type="entry name" value="Dual_spec_MAPK_kinase"/>
</dbReference>
<evidence type="ECO:0000256" key="2">
    <source>
        <dbReference type="ARBA" id="ARBA00022553"/>
    </source>
</evidence>
<dbReference type="GO" id="GO:0004708">
    <property type="term" value="F:MAP kinase kinase activity"/>
    <property type="evidence" value="ECO:0007669"/>
    <property type="project" value="UniProtKB-EC"/>
</dbReference>
<evidence type="ECO:0000256" key="8">
    <source>
        <dbReference type="ARBA" id="ARBA00038035"/>
    </source>
</evidence>
<dbReference type="Pfam" id="PF00069">
    <property type="entry name" value="Pkinase"/>
    <property type="match status" value="1"/>
</dbReference>
<evidence type="ECO:0000256" key="10">
    <source>
        <dbReference type="ARBA" id="ARBA00049014"/>
    </source>
</evidence>
<keyword evidence="15" id="KW-1185">Reference proteome</keyword>
<dbReference type="PROSITE" id="PS50011">
    <property type="entry name" value="PROTEIN_KINASE_DOM"/>
    <property type="match status" value="1"/>
</dbReference>
<dbReference type="AlphaFoldDB" id="A0AAV5W150"/>
<gene>
    <name evidence="14" type="ORF">PFISCL1PPCAC_16847</name>
</gene>
<evidence type="ECO:0000256" key="7">
    <source>
        <dbReference type="ARBA" id="ARBA00023137"/>
    </source>
</evidence>
<evidence type="ECO:0000256" key="9">
    <source>
        <dbReference type="ARBA" id="ARBA00038999"/>
    </source>
</evidence>
<proteinExistence type="inferred from homology"/>
<evidence type="ECO:0000256" key="12">
    <source>
        <dbReference type="ARBA" id="ARBA00051693"/>
    </source>
</evidence>
<comment type="similarity">
    <text evidence="8">Belongs to the protein kinase superfamily. STE Ser/Thr protein kinase family. MAP kinase kinase subfamily.</text>
</comment>
<name>A0AAV5W150_9BILA</name>
<comment type="catalytic activity">
    <reaction evidence="10">
        <text>L-seryl-[protein] + ATP = O-phospho-L-seryl-[protein] + ADP + H(+)</text>
        <dbReference type="Rhea" id="RHEA:17989"/>
        <dbReference type="Rhea" id="RHEA-COMP:9863"/>
        <dbReference type="Rhea" id="RHEA-COMP:11604"/>
        <dbReference type="ChEBI" id="CHEBI:15378"/>
        <dbReference type="ChEBI" id="CHEBI:29999"/>
        <dbReference type="ChEBI" id="CHEBI:30616"/>
        <dbReference type="ChEBI" id="CHEBI:83421"/>
        <dbReference type="ChEBI" id="CHEBI:456216"/>
        <dbReference type="EC" id="2.7.12.2"/>
    </reaction>
</comment>
<dbReference type="PANTHER" id="PTHR47238">
    <property type="entry name" value="MITOGEN-ACTIVATED PROTEIN KINASE KINASE 5"/>
    <property type="match status" value="1"/>
</dbReference>
<evidence type="ECO:0000256" key="1">
    <source>
        <dbReference type="ARBA" id="ARBA00022527"/>
    </source>
</evidence>
<dbReference type="GO" id="GO:0004674">
    <property type="term" value="F:protein serine/threonine kinase activity"/>
    <property type="evidence" value="ECO:0007669"/>
    <property type="project" value="UniProtKB-KW"/>
</dbReference>
<dbReference type="PANTHER" id="PTHR47238:SF4">
    <property type="entry name" value="MITOGEN-ACTIVATED PROTEIN KINASE KINASE 5"/>
    <property type="match status" value="1"/>
</dbReference>
<dbReference type="Gene3D" id="1.10.510.10">
    <property type="entry name" value="Transferase(Phosphotransferase) domain 1"/>
    <property type="match status" value="1"/>
</dbReference>
<keyword evidence="6" id="KW-0067">ATP-binding</keyword>
<dbReference type="GO" id="GO:0004713">
    <property type="term" value="F:protein tyrosine kinase activity"/>
    <property type="evidence" value="ECO:0007669"/>
    <property type="project" value="UniProtKB-KW"/>
</dbReference>
<evidence type="ECO:0000256" key="3">
    <source>
        <dbReference type="ARBA" id="ARBA00022679"/>
    </source>
</evidence>
<feature type="domain" description="Protein kinase" evidence="13">
    <location>
        <begin position="44"/>
        <end position="225"/>
    </location>
</feature>
<dbReference type="Gene3D" id="3.30.200.20">
    <property type="entry name" value="Phosphorylase Kinase, domain 1"/>
    <property type="match status" value="1"/>
</dbReference>
<dbReference type="SUPFAM" id="SSF56112">
    <property type="entry name" value="Protein kinase-like (PK-like)"/>
    <property type="match status" value="1"/>
</dbReference>
<comment type="catalytic activity">
    <reaction evidence="12">
        <text>L-tyrosyl-[protein] + ATP = O-phospho-L-tyrosyl-[protein] + ADP + H(+)</text>
        <dbReference type="Rhea" id="RHEA:10596"/>
        <dbReference type="Rhea" id="RHEA-COMP:10136"/>
        <dbReference type="Rhea" id="RHEA-COMP:20101"/>
        <dbReference type="ChEBI" id="CHEBI:15378"/>
        <dbReference type="ChEBI" id="CHEBI:30616"/>
        <dbReference type="ChEBI" id="CHEBI:46858"/>
        <dbReference type="ChEBI" id="CHEBI:61978"/>
        <dbReference type="ChEBI" id="CHEBI:456216"/>
        <dbReference type="EC" id="2.7.12.2"/>
    </reaction>
</comment>
<comment type="caution">
    <text evidence="14">The sequence shown here is derived from an EMBL/GenBank/DDBJ whole genome shotgun (WGS) entry which is preliminary data.</text>
</comment>
<evidence type="ECO:0000256" key="4">
    <source>
        <dbReference type="ARBA" id="ARBA00022741"/>
    </source>
</evidence>
<sequence>AHFAQMRDAQQQKAQWAAAELVASDNGIFRYDDEIITFAREDLQLTNKRLGRGSGTVLRGTFMTQKRELEVAVKKMREISPKGRDKGRSLTSMIREAVVARRATIHDNVVRLYGFVIEDFTCYMVMELMAANLDEVKIMAHERETLNAARLESFLGCATVGVVNALTFLWKEVDVIHIDIKPNNIMISEAGDVKLCVFGESKKLVSLSTETRNGHTHHGCIKYMA</sequence>
<keyword evidence="5" id="KW-0418">Kinase</keyword>
<dbReference type="InterPro" id="IPR000719">
    <property type="entry name" value="Prot_kinase_dom"/>
</dbReference>
<keyword evidence="3" id="KW-0808">Transferase</keyword>
<evidence type="ECO:0000256" key="5">
    <source>
        <dbReference type="ARBA" id="ARBA00022777"/>
    </source>
</evidence>
<protein>
    <recommendedName>
        <fullName evidence="9">mitogen-activated protein kinase kinase</fullName>
        <ecNumber evidence="9">2.7.12.2</ecNumber>
    </recommendedName>
</protein>
<reference evidence="14" key="1">
    <citation type="submission" date="2023-10" db="EMBL/GenBank/DDBJ databases">
        <title>Genome assembly of Pristionchus species.</title>
        <authorList>
            <person name="Yoshida K."/>
            <person name="Sommer R.J."/>
        </authorList>
    </citation>
    <scope>NUCLEOTIDE SEQUENCE</scope>
    <source>
        <strain evidence="14">RS5133</strain>
    </source>
</reference>
<dbReference type="Proteomes" id="UP001432322">
    <property type="component" value="Unassembled WGS sequence"/>
</dbReference>
<feature type="non-terminal residue" evidence="14">
    <location>
        <position position="1"/>
    </location>
</feature>